<evidence type="ECO:0000259" key="1">
    <source>
        <dbReference type="SMART" id="SM00860"/>
    </source>
</evidence>
<accession>A0ABC8ATV4</accession>
<dbReference type="InterPro" id="IPR018958">
    <property type="entry name" value="Knr4/Smi1-like_dom"/>
</dbReference>
<dbReference type="KEGG" id="nsr:NS506_03414"/>
<dbReference type="RefSeq" id="WP_106852359.1">
    <property type="nucleotide sequence ID" value="NZ_CP017839.1"/>
</dbReference>
<dbReference type="AlphaFoldDB" id="A0ABC8ATV4"/>
<dbReference type="SMART" id="SM00860">
    <property type="entry name" value="SMI1_KNR4"/>
    <property type="match status" value="1"/>
</dbReference>
<feature type="domain" description="Knr4/Smi1-like" evidence="1">
    <location>
        <begin position="34"/>
        <end position="175"/>
    </location>
</feature>
<dbReference type="Pfam" id="PF09346">
    <property type="entry name" value="SMI1_KNR4"/>
    <property type="match status" value="1"/>
</dbReference>
<dbReference type="Gene3D" id="3.40.1580.10">
    <property type="entry name" value="SMI1/KNR4-like"/>
    <property type="match status" value="1"/>
</dbReference>
<reference evidence="2 3" key="1">
    <citation type="submission" date="2016-10" db="EMBL/GenBank/DDBJ databases">
        <title>Genome sequence of Nocardia seriolae strain EM150506, isolated from Anguila japonica.</title>
        <authorList>
            <person name="Han H.-J."/>
        </authorList>
    </citation>
    <scope>NUCLEOTIDE SEQUENCE [LARGE SCALE GENOMIC DNA]</scope>
    <source>
        <strain evidence="2 3">EM150506</strain>
    </source>
</reference>
<dbReference type="SUPFAM" id="SSF160631">
    <property type="entry name" value="SMI1/KNR4-like"/>
    <property type="match status" value="1"/>
</dbReference>
<evidence type="ECO:0000313" key="2">
    <source>
        <dbReference type="EMBL" id="APA97466.1"/>
    </source>
</evidence>
<name>A0ABC8ATV4_9NOCA</name>
<sequence>MADWQRRMNDLYRLQQRADEIKGFDAPPAPAPFGASAEAFAAAEQRLGVRFDDSYREVMAAVNGWPKFAGFLEIFAVDDLGTEDGPWAHANYLANIFIDNTPEPDEFLPPPIGTTRVLLAAARDMPLHLVAMISQTQTQAASLCIEFDSGGNYEFPDFQAWLDYAEKATRDFIAETLDLR</sequence>
<gene>
    <name evidence="2" type="ORF">NS506_03414</name>
</gene>
<proteinExistence type="predicted"/>
<dbReference type="Proteomes" id="UP000180166">
    <property type="component" value="Chromosome"/>
</dbReference>
<dbReference type="EMBL" id="CP017839">
    <property type="protein sequence ID" value="APA97466.1"/>
    <property type="molecule type" value="Genomic_DNA"/>
</dbReference>
<organism evidence="2 3">
    <name type="scientific">Nocardia seriolae</name>
    <dbReference type="NCBI Taxonomy" id="37332"/>
    <lineage>
        <taxon>Bacteria</taxon>
        <taxon>Bacillati</taxon>
        <taxon>Actinomycetota</taxon>
        <taxon>Actinomycetes</taxon>
        <taxon>Mycobacteriales</taxon>
        <taxon>Nocardiaceae</taxon>
        <taxon>Nocardia</taxon>
    </lineage>
</organism>
<evidence type="ECO:0000313" key="3">
    <source>
        <dbReference type="Proteomes" id="UP000180166"/>
    </source>
</evidence>
<protein>
    <recommendedName>
        <fullName evidence="1">Knr4/Smi1-like domain-containing protein</fullName>
    </recommendedName>
</protein>
<dbReference type="InterPro" id="IPR037883">
    <property type="entry name" value="Knr4/Smi1-like_sf"/>
</dbReference>